<name>A0A392T2U1_9FABA</name>
<dbReference type="AlphaFoldDB" id="A0A392T2U1"/>
<accession>A0A392T2U1</accession>
<evidence type="ECO:0000313" key="1">
    <source>
        <dbReference type="EMBL" id="MCI54697.1"/>
    </source>
</evidence>
<proteinExistence type="predicted"/>
<sequence>MIRSFSTQSKNLPDHPLELLALETLMALFPAVKANYLLLTDINPMSQSSTPKALVFLLWALK</sequence>
<keyword evidence="2" id="KW-1185">Reference proteome</keyword>
<reference evidence="1 2" key="1">
    <citation type="journal article" date="2018" name="Front. Plant Sci.">
        <title>Red Clover (Trifolium pratense) and Zigzag Clover (T. medium) - A Picture of Genomic Similarities and Differences.</title>
        <authorList>
            <person name="Dluhosova J."/>
            <person name="Istvanek J."/>
            <person name="Nedelnik J."/>
            <person name="Repkova J."/>
        </authorList>
    </citation>
    <scope>NUCLEOTIDE SEQUENCE [LARGE SCALE GENOMIC DNA]</scope>
    <source>
        <strain evidence="2">cv. 10/8</strain>
        <tissue evidence="1">Leaf</tissue>
    </source>
</reference>
<organism evidence="1 2">
    <name type="scientific">Trifolium medium</name>
    <dbReference type="NCBI Taxonomy" id="97028"/>
    <lineage>
        <taxon>Eukaryota</taxon>
        <taxon>Viridiplantae</taxon>
        <taxon>Streptophyta</taxon>
        <taxon>Embryophyta</taxon>
        <taxon>Tracheophyta</taxon>
        <taxon>Spermatophyta</taxon>
        <taxon>Magnoliopsida</taxon>
        <taxon>eudicotyledons</taxon>
        <taxon>Gunneridae</taxon>
        <taxon>Pentapetalae</taxon>
        <taxon>rosids</taxon>
        <taxon>fabids</taxon>
        <taxon>Fabales</taxon>
        <taxon>Fabaceae</taxon>
        <taxon>Papilionoideae</taxon>
        <taxon>50 kb inversion clade</taxon>
        <taxon>NPAAA clade</taxon>
        <taxon>Hologalegina</taxon>
        <taxon>IRL clade</taxon>
        <taxon>Trifolieae</taxon>
        <taxon>Trifolium</taxon>
    </lineage>
</organism>
<dbReference type="Proteomes" id="UP000265520">
    <property type="component" value="Unassembled WGS sequence"/>
</dbReference>
<protein>
    <submittedName>
        <fullName evidence="1">Uncharacterized protein</fullName>
    </submittedName>
</protein>
<dbReference type="EMBL" id="LXQA010483452">
    <property type="protein sequence ID" value="MCI54697.1"/>
    <property type="molecule type" value="Genomic_DNA"/>
</dbReference>
<evidence type="ECO:0000313" key="2">
    <source>
        <dbReference type="Proteomes" id="UP000265520"/>
    </source>
</evidence>
<comment type="caution">
    <text evidence="1">The sequence shown here is derived from an EMBL/GenBank/DDBJ whole genome shotgun (WGS) entry which is preliminary data.</text>
</comment>